<feature type="transmembrane region" description="Helical" evidence="9">
    <location>
        <begin position="30"/>
        <end position="49"/>
    </location>
</feature>
<dbReference type="PANTHER" id="PTHR12668:SF4">
    <property type="entry name" value="TRANSMEMBRANE PROTEIN 14C-RELATED"/>
    <property type="match status" value="1"/>
</dbReference>
<dbReference type="GO" id="GO:0006783">
    <property type="term" value="P:heme biosynthetic process"/>
    <property type="evidence" value="ECO:0007669"/>
    <property type="project" value="UniProtKB-KW"/>
</dbReference>
<sequence>MAVDWVGYGYAALTATGGIIGFVKAGSVTSLVAGLVCGLLAAIGAYHISQNSKNIWVSLGTSGTLAVVMGLRFLNSGKLMPAGLMAGLRLGCFILKDFTAEISFLMFTKILIAFLRKTHKT</sequence>
<protein>
    <recommendedName>
        <fullName evidence="8">Transmembrane protein 14C</fullName>
    </recommendedName>
</protein>
<keyword evidence="3 9" id="KW-0812">Transmembrane</keyword>
<feature type="transmembrane region" description="Helical" evidence="9">
    <location>
        <begin position="55"/>
        <end position="74"/>
    </location>
</feature>
<dbReference type="GeneID" id="115808071"/>
<dbReference type="Proteomes" id="UP000504632">
    <property type="component" value="Chromosome 3"/>
</dbReference>
<evidence type="ECO:0000256" key="6">
    <source>
        <dbReference type="ARBA" id="ARBA00023136"/>
    </source>
</evidence>
<dbReference type="Pfam" id="PF03647">
    <property type="entry name" value="Tmemb_14"/>
    <property type="match status" value="1"/>
</dbReference>
<proteinExistence type="inferred from homology"/>
<feature type="transmembrane region" description="Helical" evidence="9">
    <location>
        <begin position="6"/>
        <end position="23"/>
    </location>
</feature>
<evidence type="ECO:0000256" key="2">
    <source>
        <dbReference type="ARBA" id="ARBA00007590"/>
    </source>
</evidence>
<comment type="function">
    <text evidence="7">Required for normal heme biosynthesis.</text>
</comment>
<keyword evidence="6 9" id="KW-0472">Membrane</keyword>
<name>A0A6J2V030_CHACN</name>
<evidence type="ECO:0000256" key="7">
    <source>
        <dbReference type="ARBA" id="ARBA00037428"/>
    </source>
</evidence>
<comment type="similarity">
    <text evidence="2">Belongs to the TMEM14 family.</text>
</comment>
<dbReference type="GO" id="GO:0031966">
    <property type="term" value="C:mitochondrial membrane"/>
    <property type="evidence" value="ECO:0007669"/>
    <property type="project" value="TreeGrafter"/>
</dbReference>
<dbReference type="AlphaFoldDB" id="A0A6J2V030"/>
<evidence type="ECO:0000256" key="4">
    <source>
        <dbReference type="ARBA" id="ARBA00022989"/>
    </source>
</evidence>
<evidence type="ECO:0000256" key="5">
    <source>
        <dbReference type="ARBA" id="ARBA00023133"/>
    </source>
</evidence>
<dbReference type="CTD" id="447871"/>
<evidence type="ECO:0000256" key="3">
    <source>
        <dbReference type="ARBA" id="ARBA00022692"/>
    </source>
</evidence>
<dbReference type="PANTHER" id="PTHR12668">
    <property type="entry name" value="TRANSMEMBRANE PROTEIN 14, 15"/>
    <property type="match status" value="1"/>
</dbReference>
<comment type="subcellular location">
    <subcellularLocation>
        <location evidence="1">Membrane</location>
        <topology evidence="1">Multi-pass membrane protein</topology>
    </subcellularLocation>
</comment>
<organism evidence="10 11">
    <name type="scientific">Chanos chanos</name>
    <name type="common">Milkfish</name>
    <name type="synonym">Mugil chanos</name>
    <dbReference type="NCBI Taxonomy" id="29144"/>
    <lineage>
        <taxon>Eukaryota</taxon>
        <taxon>Metazoa</taxon>
        <taxon>Chordata</taxon>
        <taxon>Craniata</taxon>
        <taxon>Vertebrata</taxon>
        <taxon>Euteleostomi</taxon>
        <taxon>Actinopterygii</taxon>
        <taxon>Neopterygii</taxon>
        <taxon>Teleostei</taxon>
        <taxon>Ostariophysi</taxon>
        <taxon>Gonorynchiformes</taxon>
        <taxon>Chanidae</taxon>
        <taxon>Chanos</taxon>
    </lineage>
</organism>
<feature type="transmembrane region" description="Helical" evidence="9">
    <location>
        <begin position="94"/>
        <end position="115"/>
    </location>
</feature>
<evidence type="ECO:0000256" key="8">
    <source>
        <dbReference type="ARBA" id="ARBA00039421"/>
    </source>
</evidence>
<dbReference type="RefSeq" id="XP_030625188.1">
    <property type="nucleotide sequence ID" value="XM_030769328.1"/>
</dbReference>
<evidence type="ECO:0000256" key="9">
    <source>
        <dbReference type="SAM" id="Phobius"/>
    </source>
</evidence>
<evidence type="ECO:0000313" key="10">
    <source>
        <dbReference type="Proteomes" id="UP000504632"/>
    </source>
</evidence>
<dbReference type="InParanoid" id="A0A6J2V030"/>
<dbReference type="Gene3D" id="1.10.10.1740">
    <property type="entry name" value="Transmembrane protein 14-like"/>
    <property type="match status" value="1"/>
</dbReference>
<reference evidence="11" key="1">
    <citation type="submission" date="2025-08" db="UniProtKB">
        <authorList>
            <consortium name="RefSeq"/>
        </authorList>
    </citation>
    <scope>IDENTIFICATION</scope>
</reference>
<keyword evidence="5" id="KW-0350">Heme biosynthesis</keyword>
<evidence type="ECO:0000256" key="1">
    <source>
        <dbReference type="ARBA" id="ARBA00004141"/>
    </source>
</evidence>
<dbReference type="OrthoDB" id="5620at2759"/>
<dbReference type="InterPro" id="IPR044890">
    <property type="entry name" value="TMEM14_sf"/>
</dbReference>
<dbReference type="GO" id="GO:0070453">
    <property type="term" value="P:regulation of heme biosynthetic process"/>
    <property type="evidence" value="ECO:0007669"/>
    <property type="project" value="TreeGrafter"/>
</dbReference>
<dbReference type="InterPro" id="IPR005349">
    <property type="entry name" value="TMEM14"/>
</dbReference>
<keyword evidence="10" id="KW-1185">Reference proteome</keyword>
<evidence type="ECO:0000313" key="11">
    <source>
        <dbReference type="RefSeq" id="XP_030625188.1"/>
    </source>
</evidence>
<accession>A0A6J2V030</accession>
<gene>
    <name evidence="11" type="primary">tmem14cb</name>
</gene>
<keyword evidence="4 9" id="KW-1133">Transmembrane helix</keyword>